<evidence type="ECO:0000313" key="6">
    <source>
        <dbReference type="Proteomes" id="UP001501594"/>
    </source>
</evidence>
<keyword evidence="6" id="KW-1185">Reference proteome</keyword>
<comment type="caution">
    <text evidence="5">The sequence shown here is derived from an EMBL/GenBank/DDBJ whole genome shotgun (WGS) entry which is preliminary data.</text>
</comment>
<feature type="region of interest" description="Disordered" evidence="3">
    <location>
        <begin position="726"/>
        <end position="745"/>
    </location>
</feature>
<keyword evidence="1" id="KW-0742">SOS response</keyword>
<sequence length="760" mass="83724">MLVRIEKVQGIGLLHDARGSAYKLGRFALLYGGNGRGKSTLASVFRSSATGDSTTLEERVTVDAGHSPSVILQFDGGHKVTYDAKAWTEQRSEFIVYDAEFVNRNVYSGTEITPDHRKNLLDFALGDSAVAARSTEEQASLAQQRASMKIRDLTARLQVYAVASTVAVFRSLRPVEQPDAKRKAITERLSAATRAETILQQPLPAETPEPTLDIGAVFKVLNQTLDDIQLEAEAAVEAHVQTVGLSEVTAWISEGQQFDNHEICPYCGQGTQGLSLIRMYQSHFNRAYQDLRLAIQACIKGVLQSTDPALFEEIVAHRKQTNERLTAWKPYVDLSLLTEERDELSATSLNNLRELLLSLLARKALAPSDQIATVEEEDDAQRLWGQFLQVVTETNELIVAQRTTIGIFQDSLRGQEPELIASELKQLDLAILRHTPEVVQLVDELVTAEASLKDAEQSKKTARTALTALMTATLSKYRTDINTHLASLGAYFAIDEIKTNYMGSAPRTDYGITLRGTPIKLAGGLPSFATALSEGDKRSMAFAFFVASTLADPQLDQKIVVIDDPVSSLDKARREYTTEILVRIAKQCGQLIVLAHDAVFLRDLRRALVKARIDGDITNMQIARAPGDYSDFGPVDLDRECESAYYTNYRTVTDFVAGTTTDRLTAAKAMRPLLEGYLHRRYPGKISDGVMLGTAIEQVDQASPPSPLVHAQPDVAEMRSLNDFAGRFHHDTNPDSASESPDEQSVLAYGRRVLDLVHGA</sequence>
<protein>
    <submittedName>
        <fullName evidence="5">AAA family ATPase</fullName>
    </submittedName>
</protein>
<proteinExistence type="predicted"/>
<evidence type="ECO:0000259" key="4">
    <source>
        <dbReference type="Pfam" id="PF13166"/>
    </source>
</evidence>
<feature type="domain" description="Protein CR006 P-loop" evidence="4">
    <location>
        <begin position="20"/>
        <end position="687"/>
    </location>
</feature>
<gene>
    <name evidence="5" type="ORF">GCM10022256_22130</name>
</gene>
<dbReference type="Gene3D" id="3.40.50.300">
    <property type="entry name" value="P-loop containing nucleotide triphosphate hydrolases"/>
    <property type="match status" value="1"/>
</dbReference>
<reference evidence="6" key="1">
    <citation type="journal article" date="2019" name="Int. J. Syst. Evol. Microbiol.">
        <title>The Global Catalogue of Microorganisms (GCM) 10K type strain sequencing project: providing services to taxonomists for standard genome sequencing and annotation.</title>
        <authorList>
            <consortium name="The Broad Institute Genomics Platform"/>
            <consortium name="The Broad Institute Genome Sequencing Center for Infectious Disease"/>
            <person name="Wu L."/>
            <person name="Ma J."/>
        </authorList>
    </citation>
    <scope>NUCLEOTIDE SEQUENCE [LARGE SCALE GENOMIC DNA]</scope>
    <source>
        <strain evidence="6">JCM 17442</strain>
    </source>
</reference>
<dbReference type="PANTHER" id="PTHR32182">
    <property type="entry name" value="DNA REPLICATION AND REPAIR PROTEIN RECF"/>
    <property type="match status" value="1"/>
</dbReference>
<name>A0ABP8E2X6_9MICO</name>
<feature type="coiled-coil region" evidence="2">
    <location>
        <begin position="438"/>
        <end position="465"/>
    </location>
</feature>
<evidence type="ECO:0000256" key="3">
    <source>
        <dbReference type="SAM" id="MobiDB-lite"/>
    </source>
</evidence>
<dbReference type="SUPFAM" id="SSF52540">
    <property type="entry name" value="P-loop containing nucleoside triphosphate hydrolases"/>
    <property type="match status" value="1"/>
</dbReference>
<keyword evidence="1" id="KW-0227">DNA damage</keyword>
<evidence type="ECO:0000256" key="2">
    <source>
        <dbReference type="SAM" id="Coils"/>
    </source>
</evidence>
<dbReference type="Proteomes" id="UP001501594">
    <property type="component" value="Unassembled WGS sequence"/>
</dbReference>
<dbReference type="EMBL" id="BAABAU010000002">
    <property type="protein sequence ID" value="GAA4266601.1"/>
    <property type="molecule type" value="Genomic_DNA"/>
</dbReference>
<organism evidence="5 6">
    <name type="scientific">Frondihabitans peucedani</name>
    <dbReference type="NCBI Taxonomy" id="598626"/>
    <lineage>
        <taxon>Bacteria</taxon>
        <taxon>Bacillati</taxon>
        <taxon>Actinomycetota</taxon>
        <taxon>Actinomycetes</taxon>
        <taxon>Micrococcales</taxon>
        <taxon>Microbacteriaceae</taxon>
        <taxon>Frondihabitans</taxon>
    </lineage>
</organism>
<dbReference type="RefSeq" id="WP_425552905.1">
    <property type="nucleotide sequence ID" value="NZ_BAABAU010000002.1"/>
</dbReference>
<keyword evidence="2" id="KW-0175">Coiled coil</keyword>
<accession>A0ABP8E2X6</accession>
<dbReference type="PANTHER" id="PTHR32182:SF22">
    <property type="entry name" value="ATP-DEPENDENT ENDONUCLEASE, OLD FAMILY-RELATED"/>
    <property type="match status" value="1"/>
</dbReference>
<evidence type="ECO:0000313" key="5">
    <source>
        <dbReference type="EMBL" id="GAA4266601.1"/>
    </source>
</evidence>
<dbReference type="InterPro" id="IPR026866">
    <property type="entry name" value="CR006_AAA"/>
</dbReference>
<dbReference type="InterPro" id="IPR027417">
    <property type="entry name" value="P-loop_NTPase"/>
</dbReference>
<dbReference type="Pfam" id="PF13166">
    <property type="entry name" value="AAA_13"/>
    <property type="match status" value="1"/>
</dbReference>
<evidence type="ECO:0000256" key="1">
    <source>
        <dbReference type="ARBA" id="ARBA00023236"/>
    </source>
</evidence>